<dbReference type="PANTHER" id="PTHR43811">
    <property type="entry name" value="FKBP-TYPE PEPTIDYL-PROLYL CIS-TRANS ISOMERASE FKPA"/>
    <property type="match status" value="1"/>
</dbReference>
<evidence type="ECO:0000256" key="6">
    <source>
        <dbReference type="PROSITE-ProRule" id="PRU00277"/>
    </source>
</evidence>
<comment type="similarity">
    <text evidence="2 7">Belongs to the FKBP-type PPIase family.</text>
</comment>
<dbReference type="InterPro" id="IPR046357">
    <property type="entry name" value="PPIase_dom_sf"/>
</dbReference>
<feature type="signal peptide" evidence="8">
    <location>
        <begin position="1"/>
        <end position="19"/>
    </location>
</feature>
<evidence type="ECO:0000313" key="10">
    <source>
        <dbReference type="EMBL" id="TGG93879.1"/>
    </source>
</evidence>
<dbReference type="SUPFAM" id="SSF54534">
    <property type="entry name" value="FKBP-like"/>
    <property type="match status" value="1"/>
</dbReference>
<feature type="chain" id="PRO_5021337164" description="Peptidyl-prolyl cis-trans isomerase" evidence="8">
    <location>
        <begin position="20"/>
        <end position="223"/>
    </location>
</feature>
<dbReference type="GO" id="GO:0003755">
    <property type="term" value="F:peptidyl-prolyl cis-trans isomerase activity"/>
    <property type="evidence" value="ECO:0007669"/>
    <property type="project" value="UniProtKB-UniRule"/>
</dbReference>
<dbReference type="EMBL" id="SRMF01000002">
    <property type="protein sequence ID" value="TGG93879.1"/>
    <property type="molecule type" value="Genomic_DNA"/>
</dbReference>
<dbReference type="Gene3D" id="3.10.50.40">
    <property type="match status" value="1"/>
</dbReference>
<dbReference type="InterPro" id="IPR036944">
    <property type="entry name" value="PPIase_FKBP_N_sf"/>
</dbReference>
<dbReference type="FunFam" id="3.10.50.40:FF:000045">
    <property type="entry name" value="Peptidyl-prolyl cis-trans isomerase"/>
    <property type="match status" value="1"/>
</dbReference>
<dbReference type="Proteomes" id="UP000297475">
    <property type="component" value="Unassembled WGS sequence"/>
</dbReference>
<evidence type="ECO:0000313" key="11">
    <source>
        <dbReference type="Proteomes" id="UP000297475"/>
    </source>
</evidence>
<dbReference type="RefSeq" id="WP_135482409.1">
    <property type="nucleotide sequence ID" value="NZ_SRMF01000002.1"/>
</dbReference>
<reference evidence="10 11" key="1">
    <citation type="submission" date="2019-04" db="EMBL/GenBank/DDBJ databases">
        <title>Natronospirillum operosus gen. nov., sp. nov., a haloalkaliphilic satellite isolated from decaying biomass of laboratory culture of cyanobacterium Geitlerinema sp. and proposal of Natronospirillaceae fam. nov. and Saccharospirillaceae fam. nov.</title>
        <authorList>
            <person name="Kevbrin V."/>
            <person name="Boltyanskaya Y."/>
            <person name="Koziaeva V."/>
            <person name="Grouzdev D.S."/>
            <person name="Park M."/>
            <person name="Cho J."/>
        </authorList>
    </citation>
    <scope>NUCLEOTIDE SEQUENCE [LARGE SCALE GENOMIC DNA]</scope>
    <source>
        <strain evidence="10 11">G-116</strain>
    </source>
</reference>
<proteinExistence type="inferred from homology"/>
<keyword evidence="11" id="KW-1185">Reference proteome</keyword>
<feature type="domain" description="PPIase FKBP-type" evidence="9">
    <location>
        <begin position="138"/>
        <end position="223"/>
    </location>
</feature>
<keyword evidence="5 6" id="KW-0413">Isomerase</keyword>
<dbReference type="OrthoDB" id="9812109at2"/>
<keyword evidence="3 8" id="KW-0732">Signal</keyword>
<sequence>MKKFTTLAATVLLSTSLAASDLETVNERSSYYFGLDLGSNLAQQIGTERVDIEALMMGLQDGLDEAEPRLSMDEIRDAVMALQQELQSEMEEQSASLREPGDAFLAENAERDEVVVTDSGLQYEIMEESGSDVSPTASDTVRVHYHGTLVDGTVFDSSVDRGDPVEFPLDGVIPGWTEGVQLMAEGDRYRFFIPPDLAYRDQAVGDIPPFSVLIFEVELLEVM</sequence>
<dbReference type="GO" id="GO:0006457">
    <property type="term" value="P:protein folding"/>
    <property type="evidence" value="ECO:0007669"/>
    <property type="project" value="InterPro"/>
</dbReference>
<keyword evidence="4 6" id="KW-0697">Rotamase</keyword>
<evidence type="ECO:0000259" key="9">
    <source>
        <dbReference type="PROSITE" id="PS50059"/>
    </source>
</evidence>
<protein>
    <recommendedName>
        <fullName evidence="7">Peptidyl-prolyl cis-trans isomerase</fullName>
        <ecNumber evidence="7">5.2.1.8</ecNumber>
    </recommendedName>
</protein>
<evidence type="ECO:0000256" key="2">
    <source>
        <dbReference type="ARBA" id="ARBA00006577"/>
    </source>
</evidence>
<dbReference type="EC" id="5.2.1.8" evidence="7"/>
<accession>A0A4Z0W9N1</accession>
<dbReference type="InterPro" id="IPR001179">
    <property type="entry name" value="PPIase_FKBP_dom"/>
</dbReference>
<evidence type="ECO:0000256" key="4">
    <source>
        <dbReference type="ARBA" id="ARBA00023110"/>
    </source>
</evidence>
<evidence type="ECO:0000256" key="5">
    <source>
        <dbReference type="ARBA" id="ARBA00023235"/>
    </source>
</evidence>
<dbReference type="Gene3D" id="1.10.287.460">
    <property type="entry name" value="Peptidyl-prolyl cis-trans isomerase, FKBP-type, N-terminal domain"/>
    <property type="match status" value="1"/>
</dbReference>
<dbReference type="Pfam" id="PF00254">
    <property type="entry name" value="FKBP_C"/>
    <property type="match status" value="1"/>
</dbReference>
<comment type="catalytic activity">
    <reaction evidence="1 6 7">
        <text>[protein]-peptidylproline (omega=180) = [protein]-peptidylproline (omega=0)</text>
        <dbReference type="Rhea" id="RHEA:16237"/>
        <dbReference type="Rhea" id="RHEA-COMP:10747"/>
        <dbReference type="Rhea" id="RHEA-COMP:10748"/>
        <dbReference type="ChEBI" id="CHEBI:83833"/>
        <dbReference type="ChEBI" id="CHEBI:83834"/>
        <dbReference type="EC" id="5.2.1.8"/>
    </reaction>
</comment>
<comment type="caution">
    <text evidence="10">The sequence shown here is derived from an EMBL/GenBank/DDBJ whole genome shotgun (WGS) entry which is preliminary data.</text>
</comment>
<evidence type="ECO:0000256" key="8">
    <source>
        <dbReference type="SAM" id="SignalP"/>
    </source>
</evidence>
<dbReference type="AlphaFoldDB" id="A0A4Z0W9N1"/>
<dbReference type="Pfam" id="PF01346">
    <property type="entry name" value="FKBP_N"/>
    <property type="match status" value="1"/>
</dbReference>
<gene>
    <name evidence="10" type="ORF">E4656_06725</name>
</gene>
<dbReference type="PROSITE" id="PS50059">
    <property type="entry name" value="FKBP_PPIASE"/>
    <property type="match status" value="1"/>
</dbReference>
<name>A0A4Z0W9N1_9GAMM</name>
<evidence type="ECO:0000256" key="7">
    <source>
        <dbReference type="RuleBase" id="RU003915"/>
    </source>
</evidence>
<evidence type="ECO:0000256" key="3">
    <source>
        <dbReference type="ARBA" id="ARBA00022729"/>
    </source>
</evidence>
<dbReference type="InterPro" id="IPR000774">
    <property type="entry name" value="PPIase_FKBP_N"/>
</dbReference>
<dbReference type="PANTHER" id="PTHR43811:SF19">
    <property type="entry name" value="39 KDA FK506-BINDING NUCLEAR PROTEIN"/>
    <property type="match status" value="1"/>
</dbReference>
<evidence type="ECO:0000256" key="1">
    <source>
        <dbReference type="ARBA" id="ARBA00000971"/>
    </source>
</evidence>
<organism evidence="10 11">
    <name type="scientific">Natronospirillum operosum</name>
    <dbReference type="NCBI Taxonomy" id="2759953"/>
    <lineage>
        <taxon>Bacteria</taxon>
        <taxon>Pseudomonadati</taxon>
        <taxon>Pseudomonadota</taxon>
        <taxon>Gammaproteobacteria</taxon>
        <taxon>Oceanospirillales</taxon>
        <taxon>Natronospirillaceae</taxon>
        <taxon>Natronospirillum</taxon>
    </lineage>
</organism>